<evidence type="ECO:0000313" key="2">
    <source>
        <dbReference type="EMBL" id="ADV61186.1"/>
    </source>
</evidence>
<keyword evidence="2" id="KW-0808">Transferase</keyword>
<dbReference type="STRING" id="575540.Isop_0593"/>
<dbReference type="InterPro" id="IPR013216">
    <property type="entry name" value="Methyltransf_11"/>
</dbReference>
<gene>
    <name evidence="2" type="ordered locus">Isop_0593</name>
</gene>
<dbReference type="RefSeq" id="WP_013563475.1">
    <property type="nucleotide sequence ID" value="NC_014962.1"/>
</dbReference>
<accession>E8R068</accession>
<dbReference type="InParanoid" id="E8R068"/>
<dbReference type="HOGENOM" id="CLU_751797_0_0_0"/>
<dbReference type="Proteomes" id="UP000008631">
    <property type="component" value="Chromosome"/>
</dbReference>
<keyword evidence="3" id="KW-1185">Reference proteome</keyword>
<dbReference type="SUPFAM" id="SSF53335">
    <property type="entry name" value="S-adenosyl-L-methionine-dependent methyltransferases"/>
    <property type="match status" value="1"/>
</dbReference>
<feature type="domain" description="Methyltransferase type 11" evidence="1">
    <location>
        <begin position="137"/>
        <end position="250"/>
    </location>
</feature>
<organism evidence="2 3">
    <name type="scientific">Isosphaera pallida (strain ATCC 43644 / DSM 9630 / IS1B)</name>
    <dbReference type="NCBI Taxonomy" id="575540"/>
    <lineage>
        <taxon>Bacteria</taxon>
        <taxon>Pseudomonadati</taxon>
        <taxon>Planctomycetota</taxon>
        <taxon>Planctomycetia</taxon>
        <taxon>Isosphaerales</taxon>
        <taxon>Isosphaeraceae</taxon>
        <taxon>Isosphaera</taxon>
    </lineage>
</organism>
<name>E8R068_ISOPI</name>
<dbReference type="GO" id="GO:0008757">
    <property type="term" value="F:S-adenosylmethionine-dependent methyltransferase activity"/>
    <property type="evidence" value="ECO:0007669"/>
    <property type="project" value="InterPro"/>
</dbReference>
<dbReference type="KEGG" id="ipa:Isop_0593"/>
<dbReference type="Gene3D" id="3.40.50.150">
    <property type="entry name" value="Vaccinia Virus protein VP39"/>
    <property type="match status" value="1"/>
</dbReference>
<keyword evidence="2" id="KW-0489">Methyltransferase</keyword>
<dbReference type="OrthoDB" id="9778766at2"/>
<dbReference type="Pfam" id="PF08241">
    <property type="entry name" value="Methyltransf_11"/>
    <property type="match status" value="1"/>
</dbReference>
<evidence type="ECO:0000313" key="3">
    <source>
        <dbReference type="Proteomes" id="UP000008631"/>
    </source>
</evidence>
<sequence length="368" mass="41503">MVIKLPRVTKKRIRADWDDLICPEPSCWTPLDARLDGSLNECPRCGRLLTLTAGLPDVRDTSDRYLPLDAERRRAELLDTLAQRQHLSALDLARVYYAITGDPRRERFLAHLDRAEVRAEGLVSQICEHVPYGGRVLEIGCGSGGFLAAAARVRSDWRLEGVDLASRWLVVAKRRLRELGFVSGSTRTIGSGYTARASIRLIAAQAERLPFRHGWFDAAVADSLVEHLDDPQVVVTELRRVVRPGGRVILWSPNRRQWLDDPHGVRQSRSLRPPCIFSSASPSSPFWKPRCRTAREAASWFDCSAWSSVVVQPASVTRRWLSQAAHGWERLHSVYAVACRQSLLRSLLTEYGPLWQLTAIRSESNPCR</sequence>
<dbReference type="eggNOG" id="COG2226">
    <property type="taxonomic scope" value="Bacteria"/>
</dbReference>
<dbReference type="PANTHER" id="PTHR43591">
    <property type="entry name" value="METHYLTRANSFERASE"/>
    <property type="match status" value="1"/>
</dbReference>
<dbReference type="InterPro" id="IPR029063">
    <property type="entry name" value="SAM-dependent_MTases_sf"/>
</dbReference>
<dbReference type="AlphaFoldDB" id="E8R068"/>
<evidence type="ECO:0000259" key="1">
    <source>
        <dbReference type="Pfam" id="PF08241"/>
    </source>
</evidence>
<protein>
    <submittedName>
        <fullName evidence="2">Methyltransferase type 11</fullName>
    </submittedName>
</protein>
<proteinExistence type="predicted"/>
<dbReference type="CDD" id="cd02440">
    <property type="entry name" value="AdoMet_MTases"/>
    <property type="match status" value="1"/>
</dbReference>
<reference key="1">
    <citation type="submission" date="2010-11" db="EMBL/GenBank/DDBJ databases">
        <title>The complete sequence of chromosome of Isophaera pallida ATCC 43644.</title>
        <authorList>
            <consortium name="US DOE Joint Genome Institute (JGI-PGF)"/>
            <person name="Lucas S."/>
            <person name="Copeland A."/>
            <person name="Lapidus A."/>
            <person name="Bruce D."/>
            <person name="Goodwin L."/>
            <person name="Pitluck S."/>
            <person name="Kyrpides N."/>
            <person name="Mavromatis K."/>
            <person name="Pagani I."/>
            <person name="Ivanova N."/>
            <person name="Saunders E."/>
            <person name="Brettin T."/>
            <person name="Detter J.C."/>
            <person name="Han C."/>
            <person name="Tapia R."/>
            <person name="Land M."/>
            <person name="Hauser L."/>
            <person name="Markowitz V."/>
            <person name="Cheng J.-F."/>
            <person name="Hugenholtz P."/>
            <person name="Woyke T."/>
            <person name="Wu D."/>
            <person name="Eisen J.A."/>
        </authorList>
    </citation>
    <scope>NUCLEOTIDE SEQUENCE</scope>
    <source>
        <strain>ATCC 43644</strain>
    </source>
</reference>
<dbReference type="GO" id="GO:0032259">
    <property type="term" value="P:methylation"/>
    <property type="evidence" value="ECO:0007669"/>
    <property type="project" value="UniProtKB-KW"/>
</dbReference>
<dbReference type="EMBL" id="CP002353">
    <property type="protein sequence ID" value="ADV61186.1"/>
    <property type="molecule type" value="Genomic_DNA"/>
</dbReference>
<reference evidence="2 3" key="2">
    <citation type="journal article" date="2011" name="Stand. Genomic Sci.">
        <title>Complete genome sequence of Isosphaera pallida type strain (IS1B).</title>
        <authorList>
            <consortium name="US DOE Joint Genome Institute (JGI-PGF)"/>
            <person name="Goker M."/>
            <person name="Cleland D."/>
            <person name="Saunders E."/>
            <person name="Lapidus A."/>
            <person name="Nolan M."/>
            <person name="Lucas S."/>
            <person name="Hammon N."/>
            <person name="Deshpande S."/>
            <person name="Cheng J.F."/>
            <person name="Tapia R."/>
            <person name="Han C."/>
            <person name="Goodwin L."/>
            <person name="Pitluck S."/>
            <person name="Liolios K."/>
            <person name="Pagani I."/>
            <person name="Ivanova N."/>
            <person name="Mavromatis K."/>
            <person name="Pati A."/>
            <person name="Chen A."/>
            <person name="Palaniappan K."/>
            <person name="Land M."/>
            <person name="Hauser L."/>
            <person name="Chang Y.J."/>
            <person name="Jeffries C.D."/>
            <person name="Detter J.C."/>
            <person name="Beck B."/>
            <person name="Woyke T."/>
            <person name="Bristow J."/>
            <person name="Eisen J.A."/>
            <person name="Markowitz V."/>
            <person name="Hugenholtz P."/>
            <person name="Kyrpides N.C."/>
            <person name="Klenk H.P."/>
        </authorList>
    </citation>
    <scope>NUCLEOTIDE SEQUENCE [LARGE SCALE GENOMIC DNA]</scope>
    <source>
        <strain evidence="3">ATCC 43644 / DSM 9630 / IS1B</strain>
    </source>
</reference>
<dbReference type="PANTHER" id="PTHR43591:SF24">
    <property type="entry name" value="2-METHOXY-6-POLYPRENYL-1,4-BENZOQUINOL METHYLASE, MITOCHONDRIAL"/>
    <property type="match status" value="1"/>
</dbReference>